<evidence type="ECO:0000256" key="2">
    <source>
        <dbReference type="SAM" id="SignalP"/>
    </source>
</evidence>
<name>A0A3L9YDG3_9FLAO</name>
<dbReference type="AlphaFoldDB" id="A0A3L9YDG3"/>
<evidence type="ECO:0000259" key="3">
    <source>
        <dbReference type="Pfam" id="PF18962"/>
    </source>
</evidence>
<dbReference type="Proteomes" id="UP000271339">
    <property type="component" value="Unassembled WGS sequence"/>
</dbReference>
<gene>
    <name evidence="4" type="ORF">BXY75_2120</name>
</gene>
<dbReference type="InterPro" id="IPR026444">
    <property type="entry name" value="Secre_tail"/>
</dbReference>
<protein>
    <submittedName>
        <fullName evidence="4">Putative delta-60 repeat protein/predicted secreted protein (Por secretion system target)</fullName>
    </submittedName>
</protein>
<organism evidence="4 5">
    <name type="scientific">Ulvibacter antarcticus</name>
    <dbReference type="NCBI Taxonomy" id="442714"/>
    <lineage>
        <taxon>Bacteria</taxon>
        <taxon>Pseudomonadati</taxon>
        <taxon>Bacteroidota</taxon>
        <taxon>Flavobacteriia</taxon>
        <taxon>Flavobacteriales</taxon>
        <taxon>Flavobacteriaceae</taxon>
        <taxon>Ulvibacter</taxon>
    </lineage>
</organism>
<dbReference type="Pfam" id="PF17164">
    <property type="entry name" value="DUF5122"/>
    <property type="match status" value="7"/>
</dbReference>
<evidence type="ECO:0000313" key="5">
    <source>
        <dbReference type="Proteomes" id="UP000271339"/>
    </source>
</evidence>
<feature type="chain" id="PRO_5017986066" evidence="2">
    <location>
        <begin position="20"/>
        <end position="504"/>
    </location>
</feature>
<dbReference type="RefSeq" id="WP_121907687.1">
    <property type="nucleotide sequence ID" value="NZ_REFC01000013.1"/>
</dbReference>
<accession>A0A3L9YDG3</accession>
<keyword evidence="1 2" id="KW-0732">Signal</keyword>
<dbReference type="InterPro" id="IPR013431">
    <property type="entry name" value="Delta_60_rpt"/>
</dbReference>
<proteinExistence type="predicted"/>
<evidence type="ECO:0000313" key="4">
    <source>
        <dbReference type="EMBL" id="RMA58743.1"/>
    </source>
</evidence>
<dbReference type="EMBL" id="REFC01000013">
    <property type="protein sequence ID" value="RMA58743.1"/>
    <property type="molecule type" value="Genomic_DNA"/>
</dbReference>
<evidence type="ECO:0000256" key="1">
    <source>
        <dbReference type="ARBA" id="ARBA00022729"/>
    </source>
</evidence>
<dbReference type="OrthoDB" id="9805017at2"/>
<dbReference type="Pfam" id="PF18962">
    <property type="entry name" value="Por_Secre_tail"/>
    <property type="match status" value="1"/>
</dbReference>
<feature type="domain" description="Secretion system C-terminal sorting" evidence="3">
    <location>
        <begin position="439"/>
        <end position="501"/>
    </location>
</feature>
<feature type="signal peptide" evidence="2">
    <location>
        <begin position="1"/>
        <end position="19"/>
    </location>
</feature>
<reference evidence="4 5" key="1">
    <citation type="submission" date="2018-10" db="EMBL/GenBank/DDBJ databases">
        <title>Genomic Encyclopedia of Archaeal and Bacterial Type Strains, Phase II (KMG-II): from individual species to whole genera.</title>
        <authorList>
            <person name="Goeker M."/>
        </authorList>
    </citation>
    <scope>NUCLEOTIDE SEQUENCE [LARGE SCALE GENOMIC DNA]</scope>
    <source>
        <strain evidence="4 5">DSM 23424</strain>
    </source>
</reference>
<comment type="caution">
    <text evidence="4">The sequence shown here is derived from an EMBL/GenBank/DDBJ whole genome shotgun (WGS) entry which is preliminary data.</text>
</comment>
<keyword evidence="5" id="KW-1185">Reference proteome</keyword>
<sequence length="504" mass="53401">MKKLHTILLFLVSISITYAQSGTLDPTFGTNGIVTTVISGTFNFSAGTVVQSDGKIVVAGYAGEPSSYKAAVARYNTDGTLDTSYGNAGTLIIPVGANKSYATDVALQDDGKIVLGARTWDNVSGNFAVIRLNIDGTLDTSFGTGGLTIASNGNDVAETVAIQDDGKIVLGGYTDDDFSTARFNTDGTLDTSFGTNGWSITEFDTSLSFIKEIGIQDDGKIVLAGFIVNSKYQMAAARINADGTIDNTFGTNGKVFFNVGPDNDFLEGMAIQADGKILLGGHSYVSSPPLKYDMAIVRLNIDGSFDTSYGNNGVSTARIVDGANYTRRMTIQADGKALLVGFTVVGTEYNIGMARFDTDGNLDASFGTNGMVSTDINGREDYGNAIAIQPDGKIIIAGNSYTSTGTGEIVVVRYDNGTLGKNDNAVLNNQIIGFYNSNSNTFNLQSENNIIEGVTIYNMTGQLVETFKNDATIFSTNVSEYATGVYLVTINSGNQTSHMRFIKS</sequence>
<dbReference type="SUPFAM" id="SSF101898">
    <property type="entry name" value="NHL repeat"/>
    <property type="match status" value="2"/>
</dbReference>
<dbReference type="Gene3D" id="2.80.10.50">
    <property type="match status" value="3"/>
</dbReference>
<dbReference type="NCBIfam" id="TIGR04183">
    <property type="entry name" value="Por_Secre_tail"/>
    <property type="match status" value="1"/>
</dbReference>
<dbReference type="NCBIfam" id="TIGR02608">
    <property type="entry name" value="delta_60_rpt"/>
    <property type="match status" value="8"/>
</dbReference>